<feature type="non-terminal residue" evidence="1">
    <location>
        <position position="1"/>
    </location>
</feature>
<dbReference type="Proteomes" id="UP001328107">
    <property type="component" value="Unassembled WGS sequence"/>
</dbReference>
<reference evidence="2" key="1">
    <citation type="submission" date="2022-10" db="EMBL/GenBank/DDBJ databases">
        <title>Genome assembly of Pristionchus species.</title>
        <authorList>
            <person name="Yoshida K."/>
            <person name="Sommer R.J."/>
        </authorList>
    </citation>
    <scope>NUCLEOTIDE SEQUENCE [LARGE SCALE GENOMIC DNA]</scope>
    <source>
        <strain evidence="2">RS5460</strain>
    </source>
</reference>
<name>A0AAN5C7F9_9BILA</name>
<sequence>SNSSCYRERRRKLRRIRTPPRKNWKGTNGCLRDQTLKREKRKRIWRSQQLLIRRKMISVRTCCRNRKSLVLFENVI</sequence>
<gene>
    <name evidence="1" type="ORF">PMAYCL1PPCAC_01476</name>
</gene>
<accession>A0AAN5C7F9</accession>
<evidence type="ECO:0000313" key="1">
    <source>
        <dbReference type="EMBL" id="GMR31281.1"/>
    </source>
</evidence>
<keyword evidence="2" id="KW-1185">Reference proteome</keyword>
<dbReference type="AlphaFoldDB" id="A0AAN5C7F9"/>
<organism evidence="1 2">
    <name type="scientific">Pristionchus mayeri</name>
    <dbReference type="NCBI Taxonomy" id="1317129"/>
    <lineage>
        <taxon>Eukaryota</taxon>
        <taxon>Metazoa</taxon>
        <taxon>Ecdysozoa</taxon>
        <taxon>Nematoda</taxon>
        <taxon>Chromadorea</taxon>
        <taxon>Rhabditida</taxon>
        <taxon>Rhabditina</taxon>
        <taxon>Diplogasteromorpha</taxon>
        <taxon>Diplogasteroidea</taxon>
        <taxon>Neodiplogasteridae</taxon>
        <taxon>Pristionchus</taxon>
    </lineage>
</organism>
<comment type="caution">
    <text evidence="1">The sequence shown here is derived from an EMBL/GenBank/DDBJ whole genome shotgun (WGS) entry which is preliminary data.</text>
</comment>
<protein>
    <submittedName>
        <fullName evidence="1">Uncharacterized protein</fullName>
    </submittedName>
</protein>
<evidence type="ECO:0000313" key="2">
    <source>
        <dbReference type="Proteomes" id="UP001328107"/>
    </source>
</evidence>
<feature type="non-terminal residue" evidence="1">
    <location>
        <position position="76"/>
    </location>
</feature>
<proteinExistence type="predicted"/>
<dbReference type="EMBL" id="BTRK01000001">
    <property type="protein sequence ID" value="GMR31281.1"/>
    <property type="molecule type" value="Genomic_DNA"/>
</dbReference>